<dbReference type="EMBL" id="JABEZX010000005">
    <property type="protein sequence ID" value="MBA0556243.1"/>
    <property type="molecule type" value="Genomic_DNA"/>
</dbReference>
<dbReference type="AlphaFoldDB" id="A0A7J8LV45"/>
<reference evidence="1 2" key="1">
    <citation type="journal article" date="2019" name="Genome Biol. Evol.">
        <title>Insights into the evolution of the New World diploid cottons (Gossypium, subgenus Houzingenia) based on genome sequencing.</title>
        <authorList>
            <person name="Grover C.E."/>
            <person name="Arick M.A. 2nd"/>
            <person name="Thrash A."/>
            <person name="Conover J.L."/>
            <person name="Sanders W.S."/>
            <person name="Peterson D.G."/>
            <person name="Frelichowski J.E."/>
            <person name="Scheffler J.A."/>
            <person name="Scheffler B.E."/>
            <person name="Wendel J.F."/>
        </authorList>
    </citation>
    <scope>NUCLEOTIDE SEQUENCE [LARGE SCALE GENOMIC DNA]</scope>
    <source>
        <strain evidence="1">157</strain>
        <tissue evidence="1">Leaf</tissue>
    </source>
</reference>
<evidence type="ECO:0000313" key="1">
    <source>
        <dbReference type="EMBL" id="MBA0556243.1"/>
    </source>
</evidence>
<accession>A0A7J8LV45</accession>
<name>A0A7J8LV45_9ROSI</name>
<evidence type="ECO:0000313" key="2">
    <source>
        <dbReference type="Proteomes" id="UP000593572"/>
    </source>
</evidence>
<keyword evidence="2" id="KW-1185">Reference proteome</keyword>
<sequence>ETTELGIQYIVLFGSDDEANGCRRSKSLISDAFSSSFLPMEFLWVGVRQRFIVA</sequence>
<comment type="caution">
    <text evidence="1">The sequence shown here is derived from an EMBL/GenBank/DDBJ whole genome shotgun (WGS) entry which is preliminary data.</text>
</comment>
<gene>
    <name evidence="1" type="ORF">Golob_026359</name>
</gene>
<protein>
    <submittedName>
        <fullName evidence="1">Uncharacterized protein</fullName>
    </submittedName>
</protein>
<feature type="non-terminal residue" evidence="1">
    <location>
        <position position="54"/>
    </location>
</feature>
<dbReference type="Proteomes" id="UP000593572">
    <property type="component" value="Unassembled WGS sequence"/>
</dbReference>
<organism evidence="1 2">
    <name type="scientific">Gossypium lobatum</name>
    <dbReference type="NCBI Taxonomy" id="34289"/>
    <lineage>
        <taxon>Eukaryota</taxon>
        <taxon>Viridiplantae</taxon>
        <taxon>Streptophyta</taxon>
        <taxon>Embryophyta</taxon>
        <taxon>Tracheophyta</taxon>
        <taxon>Spermatophyta</taxon>
        <taxon>Magnoliopsida</taxon>
        <taxon>eudicotyledons</taxon>
        <taxon>Gunneridae</taxon>
        <taxon>Pentapetalae</taxon>
        <taxon>rosids</taxon>
        <taxon>malvids</taxon>
        <taxon>Malvales</taxon>
        <taxon>Malvaceae</taxon>
        <taxon>Malvoideae</taxon>
        <taxon>Gossypium</taxon>
    </lineage>
</organism>
<proteinExistence type="predicted"/>